<gene>
    <name evidence="4" type="ORF">A7979_08105</name>
</gene>
<evidence type="ECO:0000256" key="1">
    <source>
        <dbReference type="ARBA" id="ARBA00023172"/>
    </source>
</evidence>
<dbReference type="EMBL" id="LXWF01000044">
    <property type="protein sequence ID" value="ORC15291.1"/>
    <property type="molecule type" value="Genomic_DNA"/>
</dbReference>
<evidence type="ECO:0000256" key="2">
    <source>
        <dbReference type="PROSITE-ProRule" id="PRU01248"/>
    </source>
</evidence>
<dbReference type="AlphaFoldDB" id="A0A1Y1RMX2"/>
<reference evidence="4 5" key="1">
    <citation type="submission" date="2016-05" db="EMBL/GenBank/DDBJ databases">
        <title>Draft genome sequence of a porcine commensal Rothia nasimurium.</title>
        <authorList>
            <person name="Gaiser R.A."/>
            <person name="Van Baarlen P."/>
            <person name="Wells J.M."/>
        </authorList>
    </citation>
    <scope>NUCLEOTIDE SEQUENCE [LARGE SCALE GENOMIC DNA]</scope>
    <source>
        <strain evidence="4 5">PT-32</strain>
    </source>
</reference>
<dbReference type="InterPro" id="IPR013762">
    <property type="entry name" value="Integrase-like_cat_sf"/>
</dbReference>
<keyword evidence="5" id="KW-1185">Reference proteome</keyword>
<feature type="domain" description="Core-binding (CB)" evidence="3">
    <location>
        <begin position="2"/>
        <end position="81"/>
    </location>
</feature>
<sequence>MSTWTSYIASFNNWLLAAGRQPSTITTRTRWLQLLARSYPEHTLLIISHTELSDWLATPRWKPVSKKNTLGSIRRFFHYLEITGTRPNNPTKLFLSVKVPRGKARPIPDEVLTGGLTKAQTSEETFMILLAAYAGLRRFEIAKLHTNDYVNGWLTIRGKGQVLRHIPAHPVHISLGWWLMC</sequence>
<dbReference type="InterPro" id="IPR044068">
    <property type="entry name" value="CB"/>
</dbReference>
<dbReference type="InterPro" id="IPR011010">
    <property type="entry name" value="DNA_brk_join_enz"/>
</dbReference>
<evidence type="ECO:0000313" key="4">
    <source>
        <dbReference type="EMBL" id="ORC15291.1"/>
    </source>
</evidence>
<accession>A0A1Y1RMX2</accession>
<evidence type="ECO:0000259" key="3">
    <source>
        <dbReference type="PROSITE" id="PS51900"/>
    </source>
</evidence>
<organism evidence="4 5">
    <name type="scientific">Rothia nasimurium</name>
    <dbReference type="NCBI Taxonomy" id="85336"/>
    <lineage>
        <taxon>Bacteria</taxon>
        <taxon>Bacillati</taxon>
        <taxon>Actinomycetota</taxon>
        <taxon>Actinomycetes</taxon>
        <taxon>Micrococcales</taxon>
        <taxon>Micrococcaceae</taxon>
        <taxon>Rothia</taxon>
    </lineage>
</organism>
<name>A0A1Y1RMX2_9MICC</name>
<dbReference type="GO" id="GO:0015074">
    <property type="term" value="P:DNA integration"/>
    <property type="evidence" value="ECO:0007669"/>
    <property type="project" value="InterPro"/>
</dbReference>
<proteinExistence type="predicted"/>
<dbReference type="PROSITE" id="PS51900">
    <property type="entry name" value="CB"/>
    <property type="match status" value="1"/>
</dbReference>
<dbReference type="Gene3D" id="1.10.443.10">
    <property type="entry name" value="Intergrase catalytic core"/>
    <property type="match status" value="1"/>
</dbReference>
<keyword evidence="2" id="KW-0238">DNA-binding</keyword>
<evidence type="ECO:0000313" key="5">
    <source>
        <dbReference type="Proteomes" id="UP000192359"/>
    </source>
</evidence>
<dbReference type="GO" id="GO:0003677">
    <property type="term" value="F:DNA binding"/>
    <property type="evidence" value="ECO:0007669"/>
    <property type="project" value="UniProtKB-UniRule"/>
</dbReference>
<dbReference type="Proteomes" id="UP000192359">
    <property type="component" value="Unassembled WGS sequence"/>
</dbReference>
<dbReference type="GO" id="GO:0006310">
    <property type="term" value="P:DNA recombination"/>
    <property type="evidence" value="ECO:0007669"/>
    <property type="project" value="UniProtKB-KW"/>
</dbReference>
<protein>
    <recommendedName>
        <fullName evidence="3">Core-binding (CB) domain-containing protein</fullName>
    </recommendedName>
</protein>
<dbReference type="SUPFAM" id="SSF56349">
    <property type="entry name" value="DNA breaking-rejoining enzymes"/>
    <property type="match status" value="1"/>
</dbReference>
<dbReference type="RefSeq" id="WP_083093773.1">
    <property type="nucleotide sequence ID" value="NZ_LXWF01000044.1"/>
</dbReference>
<dbReference type="OrthoDB" id="1822491at2"/>
<comment type="caution">
    <text evidence="4">The sequence shown here is derived from an EMBL/GenBank/DDBJ whole genome shotgun (WGS) entry which is preliminary data.</text>
</comment>
<keyword evidence="1" id="KW-0233">DNA recombination</keyword>